<organism evidence="12 13">
    <name type="scientific">Methylobacterium phyllostachyos</name>
    <dbReference type="NCBI Taxonomy" id="582672"/>
    <lineage>
        <taxon>Bacteria</taxon>
        <taxon>Pseudomonadati</taxon>
        <taxon>Pseudomonadota</taxon>
        <taxon>Alphaproteobacteria</taxon>
        <taxon>Hyphomicrobiales</taxon>
        <taxon>Methylobacteriaceae</taxon>
        <taxon>Methylobacterium</taxon>
    </lineage>
</organism>
<accession>A0A1G9VXK4</accession>
<protein>
    <submittedName>
        <fullName evidence="12">ATP-binding cassette, subfamily C, CydD</fullName>
    </submittedName>
</protein>
<reference evidence="13" key="1">
    <citation type="submission" date="2016-10" db="EMBL/GenBank/DDBJ databases">
        <authorList>
            <person name="Varghese N."/>
            <person name="Submissions S."/>
        </authorList>
    </citation>
    <scope>NUCLEOTIDE SEQUENCE [LARGE SCALE GENOMIC DNA]</scope>
    <source>
        <strain evidence="13">BL47</strain>
    </source>
</reference>
<dbReference type="InterPro" id="IPR036640">
    <property type="entry name" value="ABC1_TM_sf"/>
</dbReference>
<keyword evidence="13" id="KW-1185">Reference proteome</keyword>
<dbReference type="Gene3D" id="3.40.50.300">
    <property type="entry name" value="P-loop containing nucleotide triphosphate hydrolases"/>
    <property type="match status" value="1"/>
</dbReference>
<feature type="transmembrane region" description="Helical" evidence="9">
    <location>
        <begin position="251"/>
        <end position="276"/>
    </location>
</feature>
<dbReference type="GO" id="GO:0042883">
    <property type="term" value="P:cysteine transport"/>
    <property type="evidence" value="ECO:0007669"/>
    <property type="project" value="InterPro"/>
</dbReference>
<dbReference type="GO" id="GO:0140359">
    <property type="term" value="F:ABC-type transporter activity"/>
    <property type="evidence" value="ECO:0007669"/>
    <property type="project" value="InterPro"/>
</dbReference>
<keyword evidence="3 9" id="KW-0812">Transmembrane</keyword>
<dbReference type="EMBL" id="FNHS01000003">
    <property type="protein sequence ID" value="SDM76940.1"/>
    <property type="molecule type" value="Genomic_DNA"/>
</dbReference>
<dbReference type="GO" id="GO:0005524">
    <property type="term" value="F:ATP binding"/>
    <property type="evidence" value="ECO:0007669"/>
    <property type="project" value="UniProtKB-KW"/>
</dbReference>
<dbReference type="Pfam" id="PF00005">
    <property type="entry name" value="ABC_tran"/>
    <property type="match status" value="1"/>
</dbReference>
<feature type="transmembrane region" description="Helical" evidence="9">
    <location>
        <begin position="72"/>
        <end position="94"/>
    </location>
</feature>
<dbReference type="OrthoDB" id="9806127at2"/>
<proteinExistence type="inferred from homology"/>
<dbReference type="PROSITE" id="PS50929">
    <property type="entry name" value="ABC_TM1F"/>
    <property type="match status" value="1"/>
</dbReference>
<dbReference type="RefSeq" id="WP_091714414.1">
    <property type="nucleotide sequence ID" value="NZ_FNHS01000003.1"/>
</dbReference>
<dbReference type="GO" id="GO:0005886">
    <property type="term" value="C:plasma membrane"/>
    <property type="evidence" value="ECO:0007669"/>
    <property type="project" value="UniProtKB-SubCell"/>
</dbReference>
<dbReference type="SUPFAM" id="SSF90123">
    <property type="entry name" value="ABC transporter transmembrane region"/>
    <property type="match status" value="1"/>
</dbReference>
<evidence type="ECO:0000256" key="5">
    <source>
        <dbReference type="ARBA" id="ARBA00022840"/>
    </source>
</evidence>
<dbReference type="InterPro" id="IPR027417">
    <property type="entry name" value="P-loop_NTPase"/>
</dbReference>
<evidence type="ECO:0000259" key="11">
    <source>
        <dbReference type="PROSITE" id="PS50929"/>
    </source>
</evidence>
<feature type="region of interest" description="Disordered" evidence="8">
    <location>
        <begin position="564"/>
        <end position="584"/>
    </location>
</feature>
<feature type="domain" description="ABC transmembrane type-1" evidence="11">
    <location>
        <begin position="32"/>
        <end position="314"/>
    </location>
</feature>
<dbReference type="InterPro" id="IPR011527">
    <property type="entry name" value="ABC1_TM_dom"/>
</dbReference>
<dbReference type="InterPro" id="IPR003439">
    <property type="entry name" value="ABC_transporter-like_ATP-bd"/>
</dbReference>
<dbReference type="SUPFAM" id="SSF52540">
    <property type="entry name" value="P-loop containing nucleoside triphosphate hydrolases"/>
    <property type="match status" value="1"/>
</dbReference>
<keyword evidence="5 12" id="KW-0067">ATP-binding</keyword>
<feature type="transmembrane region" description="Helical" evidence="9">
    <location>
        <begin position="171"/>
        <end position="190"/>
    </location>
</feature>
<feature type="transmembrane region" description="Helical" evidence="9">
    <location>
        <begin position="30"/>
        <end position="52"/>
    </location>
</feature>
<dbReference type="NCBIfam" id="TIGR02857">
    <property type="entry name" value="CydD"/>
    <property type="match status" value="1"/>
</dbReference>
<dbReference type="STRING" id="582672.SAMN05216360_103329"/>
<evidence type="ECO:0000256" key="2">
    <source>
        <dbReference type="ARBA" id="ARBA00005417"/>
    </source>
</evidence>
<feature type="transmembrane region" description="Helical" evidence="9">
    <location>
        <begin position="146"/>
        <end position="165"/>
    </location>
</feature>
<dbReference type="Proteomes" id="UP000198704">
    <property type="component" value="Unassembled WGS sequence"/>
</dbReference>
<evidence type="ECO:0000256" key="1">
    <source>
        <dbReference type="ARBA" id="ARBA00004651"/>
    </source>
</evidence>
<evidence type="ECO:0000256" key="4">
    <source>
        <dbReference type="ARBA" id="ARBA00022741"/>
    </source>
</evidence>
<evidence type="ECO:0000256" key="7">
    <source>
        <dbReference type="ARBA" id="ARBA00023136"/>
    </source>
</evidence>
<evidence type="ECO:0000259" key="10">
    <source>
        <dbReference type="PROSITE" id="PS50893"/>
    </source>
</evidence>
<dbReference type="GO" id="GO:0016887">
    <property type="term" value="F:ATP hydrolysis activity"/>
    <property type="evidence" value="ECO:0007669"/>
    <property type="project" value="InterPro"/>
</dbReference>
<evidence type="ECO:0000313" key="13">
    <source>
        <dbReference type="Proteomes" id="UP000198704"/>
    </source>
</evidence>
<dbReference type="PROSITE" id="PS00211">
    <property type="entry name" value="ABC_TRANSPORTER_1"/>
    <property type="match status" value="1"/>
</dbReference>
<dbReference type="InterPro" id="IPR017871">
    <property type="entry name" value="ABC_transporter-like_CS"/>
</dbReference>
<evidence type="ECO:0000256" key="8">
    <source>
        <dbReference type="SAM" id="MobiDB-lite"/>
    </source>
</evidence>
<evidence type="ECO:0000256" key="6">
    <source>
        <dbReference type="ARBA" id="ARBA00022989"/>
    </source>
</evidence>
<dbReference type="PROSITE" id="PS50893">
    <property type="entry name" value="ABC_TRANSPORTER_2"/>
    <property type="match status" value="1"/>
</dbReference>
<keyword evidence="7 9" id="KW-0472">Membrane</keyword>
<evidence type="ECO:0000313" key="12">
    <source>
        <dbReference type="EMBL" id="SDM76940.1"/>
    </source>
</evidence>
<comment type="subcellular location">
    <subcellularLocation>
        <location evidence="1">Cell membrane</location>
        <topology evidence="1">Multi-pass membrane protein</topology>
    </subcellularLocation>
</comment>
<dbReference type="Pfam" id="PF00664">
    <property type="entry name" value="ABC_membrane"/>
    <property type="match status" value="1"/>
</dbReference>
<feature type="domain" description="ABC transporter" evidence="10">
    <location>
        <begin position="347"/>
        <end position="580"/>
    </location>
</feature>
<dbReference type="AlphaFoldDB" id="A0A1G9VXK4"/>
<dbReference type="SMART" id="SM00382">
    <property type="entry name" value="AAA"/>
    <property type="match status" value="1"/>
</dbReference>
<dbReference type="Gene3D" id="1.20.1560.10">
    <property type="entry name" value="ABC transporter type 1, transmembrane domain"/>
    <property type="match status" value="1"/>
</dbReference>
<dbReference type="InterPro" id="IPR014216">
    <property type="entry name" value="ABC_transptr_CydD"/>
</dbReference>
<dbReference type="PANTHER" id="PTHR24221:SF590">
    <property type="entry name" value="COMPONENT LINKED WITH THE ASSEMBLY OF CYTOCHROME' TRANSPORT TRANSMEMBRANE ATP-BINDING PROTEIN ABC TRANSPORTER CYDD-RELATED"/>
    <property type="match status" value="1"/>
</dbReference>
<comment type="similarity">
    <text evidence="2">Belongs to the ABC transporter superfamily.</text>
</comment>
<dbReference type="InterPro" id="IPR003593">
    <property type="entry name" value="AAA+_ATPase"/>
</dbReference>
<dbReference type="InterPro" id="IPR039421">
    <property type="entry name" value="Type_1_exporter"/>
</dbReference>
<evidence type="ECO:0000256" key="9">
    <source>
        <dbReference type="SAM" id="Phobius"/>
    </source>
</evidence>
<name>A0A1G9VXK4_9HYPH</name>
<dbReference type="PANTHER" id="PTHR24221">
    <property type="entry name" value="ATP-BINDING CASSETTE SUB-FAMILY B"/>
    <property type="match status" value="1"/>
</dbReference>
<sequence>MKRAAPIRPAMRRRLDGWLRGESRCARVPLRVSVAAGLAGGVALIGQCWLLARIVDALALDHGGLSEIAPCLYLLLLTVGLRVAATVVAERAAFEAGARMRDSLRERLVAHAATLGPTWARTHRAGEVVGTWLDATESVGRYCSGYLPQAALAALIPLAILAFVIPTDWVSGLIMALSAPLVPLFMILIGKGTEALNQAQWRRLAHLGGHLFDAVEGLTTLKLFGASRAEADAVATLSDTYRRATMAVLRVAFLSSLVLEFLATLSIAMVAVYIGFRLYYGAMHLLPGLAVLMIAPEFFRVLRALGSQYHARMEAVAAGEAILALLETPPPPAPAGTRDLPGPVRTVRFEQVWFGHGAAPVLRGVDLALARGRCVAIVGASGAGKTTMADLLLGFLAPDSGRITVDGLDLAAIRPESWRARIAWLPQRPVLFHGTIRDNIRLGRPDADEAALRQAVARAGAEGLIAELPDGYDTVVGDRGQDLSGGEIQRVALARAFLRGADLLVLDEPATGLDAANAALIAASVRALCADCAVLVIAHDTLSVRGADAVFRLTDGRLVPVTRPGDATGAAAPPTPAHHAAALP</sequence>
<keyword evidence="4" id="KW-0547">Nucleotide-binding</keyword>
<dbReference type="CDD" id="cd18584">
    <property type="entry name" value="ABC_6TM_AarD_CydD"/>
    <property type="match status" value="1"/>
</dbReference>
<gene>
    <name evidence="12" type="ORF">SAMN05216360_103329</name>
</gene>
<keyword evidence="6 9" id="KW-1133">Transmembrane helix</keyword>
<evidence type="ECO:0000256" key="3">
    <source>
        <dbReference type="ARBA" id="ARBA00022692"/>
    </source>
</evidence>